<evidence type="ECO:0000313" key="1">
    <source>
        <dbReference type="EnsemblPlants" id="AVESA.00010b.r2.2CG0269350.2.CDS"/>
    </source>
</evidence>
<reference evidence="1" key="2">
    <citation type="submission" date="2025-09" db="UniProtKB">
        <authorList>
            <consortium name="EnsemblPlants"/>
        </authorList>
    </citation>
    <scope>IDENTIFICATION</scope>
</reference>
<keyword evidence="2" id="KW-1185">Reference proteome</keyword>
<name>A0ACD5ULM7_AVESA</name>
<reference evidence="1" key="1">
    <citation type="submission" date="2021-05" db="EMBL/GenBank/DDBJ databases">
        <authorList>
            <person name="Scholz U."/>
            <person name="Mascher M."/>
            <person name="Fiebig A."/>
        </authorList>
    </citation>
    <scope>NUCLEOTIDE SEQUENCE [LARGE SCALE GENOMIC DNA]</scope>
</reference>
<evidence type="ECO:0000313" key="2">
    <source>
        <dbReference type="Proteomes" id="UP001732700"/>
    </source>
</evidence>
<protein>
    <submittedName>
        <fullName evidence="1">Uncharacterized protein</fullName>
    </submittedName>
</protein>
<sequence length="1055" mass="119572">MLPSERVEANLVLPFLLLQTVVRRESGTRTHNQKLELCPVTGPYLLAHEAHTWSSPYIYTCCPDVGFPQASRHYTATAYSSFKYTVPLLVLDREMEHAVVSAGGGAMDILLCKLGTMLIQEAQLLGGVRGELQYMKDELESMAAFLQDLAEGENRRKQVKIWMKQVREVAYDVEDCIDEFTHHLGSSPNGSGIAKLFHRCIHFLQTARVRRQIGKQIQELKSRATSISDRNSRYGGNHLISGAEGNTFAAQPAPSNIISLDICTPALFPEITKFVGFEERHSDIVNWLVDEDIPQLLAISIVGFGGLGKTTLAMAAYQTASASFQCRAFVTVSQKFDFKAIIRDILRQIIQPVDRNGPTPVVDPLKGMEELNVDQLANMLRQHLEDKRYLIVLDDIWTISAWEGIRFSLPNTHTGSRIMVTTRMKPVAQSCCLHEYDRAYEIKPLTSSESSELFFKRLFGNRENCPTVLKDISEKILGKCGGIPLAIVSIAGLLGSTSLHSYDRWEKIYSSLGVELETSPWLEKLKNILELSYNDLPYHLKTCFLYLSIYPEDHKVRTKSLLRRWIAERFVTEKRGLSALEVAEKYFSEFLNRSIVHPVEMSFDGKVKTFRVHDIMLEIIVSKSIEENFISLVGEQHTLAPQEKIRRLSIHGGSNKNIATSKMLSHVRSLSIFADGEMLQFAWIKLLRILDLEGCGFARNEDITNICRLFQLEYVSLRNTYVTQLPVQIGNLKKLITLDVRDTGIKYLPPHITKLPNLSNLLGGRRVYNHSGLYPLSEFWGMHIPKNLGNLEMLTTLAQVEITDSTSCCITELGKLSQLRKLGVMMFVDDDMNWMSLITAIAKLSSLQSLLIWRPDGVMNSRILDTLSRPPMFLKSINFRGKVEQLPKWIGSLANLTELTLRATEIKCEEHMKVLAQLPSLLYLRLHHSAYTGTELTFSASEFPSLKFLTIHLRVYRALNLRFEEGTAPKLHSLELSFFEQASIRQPSGINFLPNLQEVLVHADRDHDSEGMVQYLMDEASRNPNKPTVTFKAKQWKPTGSRTDPPIDYRGNTRF</sequence>
<proteinExistence type="predicted"/>
<dbReference type="EnsemblPlants" id="AVESA.00010b.r2.2CG0269350.2">
    <property type="protein sequence ID" value="AVESA.00010b.r2.2CG0269350.2.CDS"/>
    <property type="gene ID" value="AVESA.00010b.r2.2CG0269350"/>
</dbReference>
<accession>A0ACD5ULM7</accession>
<dbReference type="Proteomes" id="UP001732700">
    <property type="component" value="Chromosome 2C"/>
</dbReference>
<organism evidence="1 2">
    <name type="scientific">Avena sativa</name>
    <name type="common">Oat</name>
    <dbReference type="NCBI Taxonomy" id="4498"/>
    <lineage>
        <taxon>Eukaryota</taxon>
        <taxon>Viridiplantae</taxon>
        <taxon>Streptophyta</taxon>
        <taxon>Embryophyta</taxon>
        <taxon>Tracheophyta</taxon>
        <taxon>Spermatophyta</taxon>
        <taxon>Magnoliopsida</taxon>
        <taxon>Liliopsida</taxon>
        <taxon>Poales</taxon>
        <taxon>Poaceae</taxon>
        <taxon>BOP clade</taxon>
        <taxon>Pooideae</taxon>
        <taxon>Poodae</taxon>
        <taxon>Poeae</taxon>
        <taxon>Poeae Chloroplast Group 1 (Aveneae type)</taxon>
        <taxon>Aveninae</taxon>
        <taxon>Avena</taxon>
    </lineage>
</organism>